<evidence type="ECO:0000256" key="1">
    <source>
        <dbReference type="ARBA" id="ARBA00022679"/>
    </source>
</evidence>
<evidence type="ECO:0000256" key="3">
    <source>
        <dbReference type="PROSITE-ProRule" id="PRU00236"/>
    </source>
</evidence>
<accession>F0YKF5</accession>
<dbReference type="InterPro" id="IPR026590">
    <property type="entry name" value="Ssirtuin_cat_dom"/>
</dbReference>
<evidence type="ECO:0000259" key="4">
    <source>
        <dbReference type="PROSITE" id="PS50305"/>
    </source>
</evidence>
<dbReference type="OMA" id="RRHYWAR"/>
<feature type="domain" description="Deacetylase sirtuin-type" evidence="4">
    <location>
        <begin position="1"/>
        <end position="263"/>
    </location>
</feature>
<dbReference type="InterPro" id="IPR026591">
    <property type="entry name" value="Sirtuin_cat_small_dom_sf"/>
</dbReference>
<dbReference type="GO" id="GO:0017136">
    <property type="term" value="F:histone deacetylase activity, NAD-dependent"/>
    <property type="evidence" value="ECO:0007669"/>
    <property type="project" value="TreeGrafter"/>
</dbReference>
<keyword evidence="1" id="KW-0808">Transferase</keyword>
<dbReference type="GO" id="GO:0070403">
    <property type="term" value="F:NAD+ binding"/>
    <property type="evidence" value="ECO:0007669"/>
    <property type="project" value="InterPro"/>
</dbReference>
<keyword evidence="2" id="KW-0520">NAD</keyword>
<evidence type="ECO:0000313" key="5">
    <source>
        <dbReference type="EMBL" id="EGB04407.1"/>
    </source>
</evidence>
<dbReference type="SUPFAM" id="SSF52467">
    <property type="entry name" value="DHS-like NAD/FAD-binding domain"/>
    <property type="match status" value="1"/>
</dbReference>
<feature type="binding site" evidence="3">
    <location>
        <position position="193"/>
    </location>
    <ligand>
        <name>Zn(2+)</name>
        <dbReference type="ChEBI" id="CHEBI:29105"/>
    </ligand>
</feature>
<feature type="binding site" evidence="3">
    <location>
        <position position="124"/>
    </location>
    <ligand>
        <name>Zn(2+)</name>
        <dbReference type="ChEBI" id="CHEBI:29105"/>
    </ligand>
</feature>
<evidence type="ECO:0000256" key="2">
    <source>
        <dbReference type="ARBA" id="ARBA00023027"/>
    </source>
</evidence>
<sequence length="263" mass="27900">LAAWFRGKSRVVALTGAGLSTDSGIPDYRGAEGSYRKGHTPVSHDEFMRVDAKRKRYWARALVGYDAFRAAAPNAGHAALADLERRGTIAAVITQNVDGLHEAAGSRNVIPLHGRGYRVRCTSCGAEGCRSAYHADLERRNPAFAARAAALRGGAGARDALRPDGDADLMDEEFDDADDDVAGFDDVAACGECGGVVKPDVVFFGDNVPAARVQACYDAVADADGLLCVGTSLAVYSAFRFVRRAHADGLPICILNRGRTRAD</sequence>
<protein>
    <recommendedName>
        <fullName evidence="4">Deacetylase sirtuin-type domain-containing protein</fullName>
    </recommendedName>
</protein>
<keyword evidence="3" id="KW-0479">Metal-binding</keyword>
<dbReference type="InParanoid" id="F0YKF5"/>
<name>F0YKF5_AURAN</name>
<keyword evidence="3" id="KW-0862">Zinc</keyword>
<dbReference type="OrthoDB" id="424302at2759"/>
<dbReference type="InterPro" id="IPR029035">
    <property type="entry name" value="DHS-like_NAD/FAD-binding_dom"/>
</dbReference>
<dbReference type="AlphaFoldDB" id="F0YKF5"/>
<dbReference type="KEGG" id="aaf:AURANDRAFT_12619"/>
<dbReference type="PROSITE" id="PS50305">
    <property type="entry name" value="SIRTUIN"/>
    <property type="match status" value="1"/>
</dbReference>
<dbReference type="Proteomes" id="UP000002729">
    <property type="component" value="Unassembled WGS sequence"/>
</dbReference>
<feature type="non-terminal residue" evidence="5">
    <location>
        <position position="1"/>
    </location>
</feature>
<evidence type="ECO:0000313" key="6">
    <source>
        <dbReference type="Proteomes" id="UP000002729"/>
    </source>
</evidence>
<keyword evidence="6" id="KW-1185">Reference proteome</keyword>
<dbReference type="Gene3D" id="3.30.1600.10">
    <property type="entry name" value="SIR2/SIRT2 'Small Domain"/>
    <property type="match status" value="1"/>
</dbReference>
<dbReference type="PANTHER" id="PTHR11085">
    <property type="entry name" value="NAD-DEPENDENT PROTEIN DEACYLASE SIRTUIN-5, MITOCHONDRIAL-RELATED"/>
    <property type="match status" value="1"/>
</dbReference>
<gene>
    <name evidence="5" type="ORF">AURANDRAFT_12619</name>
</gene>
<dbReference type="GeneID" id="20218192"/>
<proteinExistence type="predicted"/>
<feature type="binding site" evidence="3">
    <location>
        <position position="121"/>
    </location>
    <ligand>
        <name>Zn(2+)</name>
        <dbReference type="ChEBI" id="CHEBI:29105"/>
    </ligand>
</feature>
<feature type="binding site" evidence="3">
    <location>
        <position position="190"/>
    </location>
    <ligand>
        <name>Zn(2+)</name>
        <dbReference type="ChEBI" id="CHEBI:29105"/>
    </ligand>
</feature>
<dbReference type="RefSeq" id="XP_009040964.1">
    <property type="nucleotide sequence ID" value="XM_009042716.1"/>
</dbReference>
<dbReference type="InterPro" id="IPR003000">
    <property type="entry name" value="Sirtuin"/>
</dbReference>
<dbReference type="GO" id="GO:0046872">
    <property type="term" value="F:metal ion binding"/>
    <property type="evidence" value="ECO:0007669"/>
    <property type="project" value="UniProtKB-KW"/>
</dbReference>
<dbReference type="EMBL" id="GL833152">
    <property type="protein sequence ID" value="EGB04407.1"/>
    <property type="molecule type" value="Genomic_DNA"/>
</dbReference>
<organism evidence="6">
    <name type="scientific">Aureococcus anophagefferens</name>
    <name type="common">Harmful bloom alga</name>
    <dbReference type="NCBI Taxonomy" id="44056"/>
    <lineage>
        <taxon>Eukaryota</taxon>
        <taxon>Sar</taxon>
        <taxon>Stramenopiles</taxon>
        <taxon>Ochrophyta</taxon>
        <taxon>Pelagophyceae</taxon>
        <taxon>Pelagomonadales</taxon>
        <taxon>Pelagomonadaceae</taxon>
        <taxon>Aureococcus</taxon>
    </lineage>
</organism>
<dbReference type="PANTHER" id="PTHR11085:SF10">
    <property type="entry name" value="NAD-DEPENDENT PROTEIN DEACYLASE SIRTUIN-5, MITOCHONDRIAL-RELATED"/>
    <property type="match status" value="1"/>
</dbReference>
<reference evidence="5 6" key="1">
    <citation type="journal article" date="2011" name="Proc. Natl. Acad. Sci. U.S.A.">
        <title>Niche of harmful alga Aureococcus anophagefferens revealed through ecogenomics.</title>
        <authorList>
            <person name="Gobler C.J."/>
            <person name="Berry D.L."/>
            <person name="Dyhrman S.T."/>
            <person name="Wilhelm S.W."/>
            <person name="Salamov A."/>
            <person name="Lobanov A.V."/>
            <person name="Zhang Y."/>
            <person name="Collier J.L."/>
            <person name="Wurch L.L."/>
            <person name="Kustka A.B."/>
            <person name="Dill B.D."/>
            <person name="Shah M."/>
            <person name="VerBerkmoes N.C."/>
            <person name="Kuo A."/>
            <person name="Terry A."/>
            <person name="Pangilinan J."/>
            <person name="Lindquist E.A."/>
            <person name="Lucas S."/>
            <person name="Paulsen I.T."/>
            <person name="Hattenrath-Lehmann T.K."/>
            <person name="Talmage S.C."/>
            <person name="Walker E.A."/>
            <person name="Koch F."/>
            <person name="Burson A.M."/>
            <person name="Marcoval M.A."/>
            <person name="Tang Y.Z."/>
            <person name="Lecleir G.R."/>
            <person name="Coyne K.J."/>
            <person name="Berg G.M."/>
            <person name="Bertrand E.M."/>
            <person name="Saito M.A."/>
            <person name="Gladyshev V.N."/>
            <person name="Grigoriev I.V."/>
        </authorList>
    </citation>
    <scope>NUCLEOTIDE SEQUENCE [LARGE SCALE GENOMIC DNA]</scope>
    <source>
        <strain evidence="6">CCMP 1984</strain>
    </source>
</reference>
<dbReference type="InterPro" id="IPR050134">
    <property type="entry name" value="NAD-dep_sirtuin_deacylases"/>
</dbReference>
<dbReference type="Pfam" id="PF02146">
    <property type="entry name" value="SIR2"/>
    <property type="match status" value="1"/>
</dbReference>
<dbReference type="FunCoup" id="F0YKF5">
    <property type="interactions" value="99"/>
</dbReference>
<dbReference type="Gene3D" id="3.40.50.1220">
    <property type="entry name" value="TPP-binding domain"/>
    <property type="match status" value="1"/>
</dbReference>
<feature type="active site" description="Proton acceptor" evidence="3">
    <location>
        <position position="113"/>
    </location>
</feature>
<feature type="non-terminal residue" evidence="5">
    <location>
        <position position="263"/>
    </location>
</feature>
<dbReference type="eggNOG" id="KOG2683">
    <property type="taxonomic scope" value="Eukaryota"/>
</dbReference>